<dbReference type="PANTHER" id="PTHR13557:SF1">
    <property type="entry name" value="COILED-COIL DOMAIN-CONTAINING PROTEIN 86"/>
    <property type="match status" value="1"/>
</dbReference>
<evidence type="ECO:0000256" key="5">
    <source>
        <dbReference type="ARBA" id="ARBA00016738"/>
    </source>
</evidence>
<evidence type="ECO:0000256" key="13">
    <source>
        <dbReference type="ARBA" id="ARBA00093307"/>
    </source>
</evidence>
<dbReference type="PANTHER" id="PTHR13557">
    <property type="entry name" value="COILED-COIL DOMAIN-CONTAINING PROTEIN 86"/>
    <property type="match status" value="1"/>
</dbReference>
<keyword evidence="9" id="KW-0597">Phosphoprotein</keyword>
<evidence type="ECO:0000256" key="3">
    <source>
        <dbReference type="ARBA" id="ARBA00004604"/>
    </source>
</evidence>
<evidence type="ECO:0000256" key="4">
    <source>
        <dbReference type="ARBA" id="ARBA00007869"/>
    </source>
</evidence>
<dbReference type="AlphaFoldDB" id="A0A0A1X1J4"/>
<dbReference type="InterPro" id="IPR005579">
    <property type="entry name" value="Cgr1-like"/>
</dbReference>
<evidence type="ECO:0000256" key="11">
    <source>
        <dbReference type="ARBA" id="ARBA00023054"/>
    </source>
</evidence>
<reference evidence="15" key="1">
    <citation type="submission" date="2014-11" db="EMBL/GenBank/DDBJ databases">
        <authorList>
            <person name="Geib S."/>
        </authorList>
    </citation>
    <scope>NUCLEOTIDE SEQUENCE</scope>
</reference>
<evidence type="ECO:0000256" key="6">
    <source>
        <dbReference type="ARBA" id="ARBA00022454"/>
    </source>
</evidence>
<keyword evidence="6" id="KW-0158">Chromosome</keyword>
<organism evidence="15">
    <name type="scientific">Zeugodacus cucurbitae</name>
    <name type="common">Melon fruit fly</name>
    <name type="synonym">Bactrocera cucurbitae</name>
    <dbReference type="NCBI Taxonomy" id="28588"/>
    <lineage>
        <taxon>Eukaryota</taxon>
        <taxon>Metazoa</taxon>
        <taxon>Ecdysozoa</taxon>
        <taxon>Arthropoda</taxon>
        <taxon>Hexapoda</taxon>
        <taxon>Insecta</taxon>
        <taxon>Pterygota</taxon>
        <taxon>Neoptera</taxon>
        <taxon>Endopterygota</taxon>
        <taxon>Diptera</taxon>
        <taxon>Brachycera</taxon>
        <taxon>Muscomorpha</taxon>
        <taxon>Tephritoidea</taxon>
        <taxon>Tephritidae</taxon>
        <taxon>Zeugodacus</taxon>
        <taxon>Zeugodacus</taxon>
    </lineage>
</organism>
<feature type="region of interest" description="Disordered" evidence="14">
    <location>
        <begin position="145"/>
        <end position="170"/>
    </location>
</feature>
<evidence type="ECO:0000256" key="14">
    <source>
        <dbReference type="SAM" id="MobiDB-lite"/>
    </source>
</evidence>
<dbReference type="GO" id="GO:0005730">
    <property type="term" value="C:nucleolus"/>
    <property type="evidence" value="ECO:0007669"/>
    <property type="project" value="UniProtKB-SubCell"/>
</dbReference>
<comment type="similarity">
    <text evidence="4">Belongs to the CGR1 family.</text>
</comment>
<comment type="function">
    <text evidence="1">Involved in nucleolar integrity and required for processing of the pre-rRNA for the 60S ribosome subunit.</text>
</comment>
<protein>
    <recommendedName>
        <fullName evidence="5">Coiled-coil domain-containing protein 86</fullName>
    </recommendedName>
</protein>
<dbReference type="Pfam" id="PF03879">
    <property type="entry name" value="Cgr1"/>
    <property type="match status" value="1"/>
</dbReference>
<evidence type="ECO:0000256" key="12">
    <source>
        <dbReference type="ARBA" id="ARBA00023242"/>
    </source>
</evidence>
<accession>A0A0A1X1J4</accession>
<evidence type="ECO:0000256" key="7">
    <source>
        <dbReference type="ARBA" id="ARBA00022517"/>
    </source>
</evidence>
<keyword evidence="10" id="KW-0164">Citrullination</keyword>
<evidence type="ECO:0000256" key="8">
    <source>
        <dbReference type="ARBA" id="ARBA00022552"/>
    </source>
</evidence>
<dbReference type="EMBL" id="GBXI01009657">
    <property type="protein sequence ID" value="JAD04635.1"/>
    <property type="molecule type" value="Transcribed_RNA"/>
</dbReference>
<evidence type="ECO:0000256" key="2">
    <source>
        <dbReference type="ARBA" id="ARBA00004286"/>
    </source>
</evidence>
<dbReference type="GO" id="GO:0005694">
    <property type="term" value="C:chromosome"/>
    <property type="evidence" value="ECO:0007669"/>
    <property type="project" value="UniProtKB-SubCell"/>
</dbReference>
<keyword evidence="8" id="KW-0698">rRNA processing</keyword>
<comment type="function">
    <text evidence="13">Required for proper chromosome segregation during mitosis and error-free mitotic progression.</text>
</comment>
<evidence type="ECO:0000256" key="10">
    <source>
        <dbReference type="ARBA" id="ARBA00022934"/>
    </source>
</evidence>
<sequence length="204" mass="23996">MWIITRVIEWMIELSNFINNNTCGRISINKFQISKMTEENQKVTTEETVHETNTAETENVAAKESTTAETKVKQQSATKKQTKKKPAENNPIRGLPKSGRPWKTPKQKFTTIKKTTNRLTFEKKMELRNELRHIKELSKDIKEQRKEAAVQKNQRRVENAERRLANERRSEVVQVIKNPAKLKRLKKKQMRMIEKRDISQVKVV</sequence>
<reference evidence="15" key="2">
    <citation type="journal article" date="2015" name="Gigascience">
        <title>Reconstructing a comprehensive transcriptome assembly of a white-pupal translocated strain of the pest fruit fly Bactrocera cucurbitae.</title>
        <authorList>
            <person name="Sim S.B."/>
            <person name="Calla B."/>
            <person name="Hall B."/>
            <person name="DeRego T."/>
            <person name="Geib S.M."/>
        </authorList>
    </citation>
    <scope>NUCLEOTIDE SEQUENCE</scope>
</reference>
<feature type="compositionally biased region" description="Low complexity" evidence="14">
    <location>
        <begin position="51"/>
        <end position="64"/>
    </location>
</feature>
<keyword evidence="7" id="KW-0690">Ribosome biogenesis</keyword>
<dbReference type="InterPro" id="IPR026570">
    <property type="entry name" value="CCDC86"/>
</dbReference>
<keyword evidence="11" id="KW-0175">Coiled coil</keyword>
<dbReference type="GO" id="GO:0006364">
    <property type="term" value="P:rRNA processing"/>
    <property type="evidence" value="ECO:0007669"/>
    <property type="project" value="UniProtKB-KW"/>
</dbReference>
<name>A0A0A1X1J4_ZEUCU</name>
<evidence type="ECO:0000256" key="9">
    <source>
        <dbReference type="ARBA" id="ARBA00022553"/>
    </source>
</evidence>
<evidence type="ECO:0000313" key="15">
    <source>
        <dbReference type="EMBL" id="JAD04635.1"/>
    </source>
</evidence>
<proteinExistence type="inferred from homology"/>
<comment type="subcellular location">
    <subcellularLocation>
        <location evidence="2">Chromosome</location>
    </subcellularLocation>
    <subcellularLocation>
        <location evidence="3">Nucleus</location>
        <location evidence="3">Nucleolus</location>
    </subcellularLocation>
</comment>
<gene>
    <name evidence="15" type="primary">CCDC86</name>
    <name evidence="15" type="ORF">g.52025</name>
</gene>
<keyword evidence="12" id="KW-0539">Nucleus</keyword>
<feature type="region of interest" description="Disordered" evidence="14">
    <location>
        <begin position="44"/>
        <end position="105"/>
    </location>
</feature>
<evidence type="ECO:0000256" key="1">
    <source>
        <dbReference type="ARBA" id="ARBA00004090"/>
    </source>
</evidence>